<accession>A0A2J0L4D2</accession>
<protein>
    <submittedName>
        <fullName evidence="1">Uncharacterized protein</fullName>
    </submittedName>
</protein>
<evidence type="ECO:0000313" key="1">
    <source>
        <dbReference type="EMBL" id="PIU41387.1"/>
    </source>
</evidence>
<sequence length="90" mass="10123">MNKDVILTYITGWPEKKTDSRFYVDSTSLPNCAHFPTYSQWVAAHAAAALGIPLEDERSANIYAPGQIPKEWFDASKIRLAITMSPTFRC</sequence>
<organism evidence="1 2">
    <name type="scientific">Candidatus Aquitaenariimonas noxiae</name>
    <dbReference type="NCBI Taxonomy" id="1974741"/>
    <lineage>
        <taxon>Bacteria</taxon>
        <taxon>Pseudomonadati</taxon>
        <taxon>Candidatus Omnitrophota</taxon>
        <taxon>Candidatus Aquitaenariimonas</taxon>
    </lineage>
</organism>
<reference evidence="1 2" key="1">
    <citation type="submission" date="2017-09" db="EMBL/GenBank/DDBJ databases">
        <title>Depth-based differentiation of microbial function through sediment-hosted aquifers and enrichment of novel symbionts in the deep terrestrial subsurface.</title>
        <authorList>
            <person name="Probst A.J."/>
            <person name="Ladd B."/>
            <person name="Jarett J.K."/>
            <person name="Geller-Mcgrath D.E."/>
            <person name="Sieber C.M."/>
            <person name="Emerson J.B."/>
            <person name="Anantharaman K."/>
            <person name="Thomas B.C."/>
            <person name="Malmstrom R."/>
            <person name="Stieglmeier M."/>
            <person name="Klingl A."/>
            <person name="Woyke T."/>
            <person name="Ryan C.M."/>
            <person name="Banfield J.F."/>
        </authorList>
    </citation>
    <scope>NUCLEOTIDE SEQUENCE [LARGE SCALE GENOMIC DNA]</scope>
    <source>
        <strain evidence="1">CG07_land_8_20_14_0_80_42_15</strain>
    </source>
</reference>
<dbReference type="Proteomes" id="UP000230052">
    <property type="component" value="Unassembled WGS sequence"/>
</dbReference>
<name>A0A2J0L4D2_9BACT</name>
<gene>
    <name evidence="1" type="ORF">COS99_05865</name>
</gene>
<dbReference type="EMBL" id="PEWV01000060">
    <property type="protein sequence ID" value="PIU41387.1"/>
    <property type="molecule type" value="Genomic_DNA"/>
</dbReference>
<comment type="caution">
    <text evidence="1">The sequence shown here is derived from an EMBL/GenBank/DDBJ whole genome shotgun (WGS) entry which is preliminary data.</text>
</comment>
<evidence type="ECO:0000313" key="2">
    <source>
        <dbReference type="Proteomes" id="UP000230052"/>
    </source>
</evidence>
<proteinExistence type="predicted"/>
<dbReference type="AlphaFoldDB" id="A0A2J0L4D2"/>